<evidence type="ECO:0008006" key="5">
    <source>
        <dbReference type="Google" id="ProtNLM"/>
    </source>
</evidence>
<dbReference type="HOGENOM" id="CLU_044685_0_0_10"/>
<dbReference type="EMBL" id="AGWK01000001">
    <property type="protein sequence ID" value="EHO75048.1"/>
    <property type="molecule type" value="Genomic_DNA"/>
</dbReference>
<organism evidence="3 4">
    <name type="scientific">Prevotella micans F0438</name>
    <dbReference type="NCBI Taxonomy" id="883158"/>
    <lineage>
        <taxon>Bacteria</taxon>
        <taxon>Pseudomonadati</taxon>
        <taxon>Bacteroidota</taxon>
        <taxon>Bacteroidia</taxon>
        <taxon>Bacteroidales</taxon>
        <taxon>Prevotellaceae</taxon>
        <taxon>Prevotella</taxon>
    </lineage>
</organism>
<reference evidence="3 4" key="1">
    <citation type="submission" date="2011-12" db="EMBL/GenBank/DDBJ databases">
        <title>The Genome Sequence of Prevotella micans F0438.</title>
        <authorList>
            <consortium name="The Broad Institute Genome Sequencing Platform"/>
            <person name="Earl A."/>
            <person name="Ward D."/>
            <person name="Feldgarden M."/>
            <person name="Gevers D."/>
            <person name="Izard J."/>
            <person name="Baranova O.V."/>
            <person name="Blanton J.M."/>
            <person name="Wade W.G."/>
            <person name="Dewhirst F.E."/>
            <person name="Young S.K."/>
            <person name="Zeng Q."/>
            <person name="Gargeya S."/>
            <person name="Fitzgerald M."/>
            <person name="Haas B."/>
            <person name="Abouelleil A."/>
            <person name="Alvarado L."/>
            <person name="Arachchi H.M."/>
            <person name="Berlin A."/>
            <person name="Chapman S.B."/>
            <person name="Gearin G."/>
            <person name="Goldberg J."/>
            <person name="Griggs A."/>
            <person name="Gujja S."/>
            <person name="Hansen M."/>
            <person name="Heiman D."/>
            <person name="Howarth C."/>
            <person name="Larimer J."/>
            <person name="Lui A."/>
            <person name="MacDonald P.J.P."/>
            <person name="McCowen C."/>
            <person name="Montmayeur A."/>
            <person name="Murphy C."/>
            <person name="Neiman D."/>
            <person name="Pearson M."/>
            <person name="Priest M."/>
            <person name="Roberts A."/>
            <person name="Saif S."/>
            <person name="Shea T."/>
            <person name="Sisk P."/>
            <person name="Stolte C."/>
            <person name="Sykes S."/>
            <person name="Wortman J."/>
            <person name="Nusbaum C."/>
            <person name="Birren B."/>
        </authorList>
    </citation>
    <scope>NUCLEOTIDE SEQUENCE [LARGE SCALE GENOMIC DNA]</scope>
    <source>
        <strain evidence="3 4">F0438</strain>
    </source>
</reference>
<dbReference type="PATRIC" id="fig|883158.3.peg.99"/>
<evidence type="ECO:0000256" key="1">
    <source>
        <dbReference type="PROSITE-ProRule" id="PRU00339"/>
    </source>
</evidence>
<dbReference type="SMART" id="SM00028">
    <property type="entry name" value="TPR"/>
    <property type="match status" value="3"/>
</dbReference>
<feature type="repeat" description="TPR" evidence="1">
    <location>
        <begin position="235"/>
        <end position="268"/>
    </location>
</feature>
<dbReference type="GO" id="GO:0051301">
    <property type="term" value="P:cell division"/>
    <property type="evidence" value="ECO:0007669"/>
    <property type="project" value="TreeGrafter"/>
</dbReference>
<dbReference type="RefSeq" id="WP_006950969.1">
    <property type="nucleotide sequence ID" value="NZ_JH594521.1"/>
</dbReference>
<dbReference type="Proteomes" id="UP000016023">
    <property type="component" value="Unassembled WGS sequence"/>
</dbReference>
<feature type="region of interest" description="Disordered" evidence="2">
    <location>
        <begin position="384"/>
        <end position="409"/>
    </location>
</feature>
<gene>
    <name evidence="3" type="ORF">HMPREF9140_00091</name>
</gene>
<evidence type="ECO:0000256" key="2">
    <source>
        <dbReference type="SAM" id="MobiDB-lite"/>
    </source>
</evidence>
<keyword evidence="4" id="KW-1185">Reference proteome</keyword>
<dbReference type="Pfam" id="PF13181">
    <property type="entry name" value="TPR_8"/>
    <property type="match status" value="1"/>
</dbReference>
<dbReference type="SUPFAM" id="SSF48452">
    <property type="entry name" value="TPR-like"/>
    <property type="match status" value="2"/>
</dbReference>
<dbReference type="STRING" id="883158.HMPREF9140_00091"/>
<evidence type="ECO:0000313" key="4">
    <source>
        <dbReference type="Proteomes" id="UP000016023"/>
    </source>
</evidence>
<keyword evidence="1" id="KW-0802">TPR repeat</keyword>
<evidence type="ECO:0000313" key="3">
    <source>
        <dbReference type="EMBL" id="EHO75048.1"/>
    </source>
</evidence>
<dbReference type="InterPro" id="IPR011990">
    <property type="entry name" value="TPR-like_helical_dom_sf"/>
</dbReference>
<dbReference type="AlphaFoldDB" id="H1PZK3"/>
<dbReference type="PROSITE" id="PS50005">
    <property type="entry name" value="TPR"/>
    <property type="match status" value="1"/>
</dbReference>
<protein>
    <recommendedName>
        <fullName evidence="5">Tetratricopeptide repeat protein</fullName>
    </recommendedName>
</protein>
<proteinExistence type="predicted"/>
<accession>H1PZK3</accession>
<dbReference type="eggNOG" id="COG0457">
    <property type="taxonomic scope" value="Bacteria"/>
</dbReference>
<sequence>MDKYYNSDKFKQTLRTYEDSIKGNKGEFLDSEELADIAEYYHLLGRDDEAMQTVDYAISMFPGAISPLTFKARMVLITEDNPELAEELAEEIEDKTDIDYHILKAEILVATNEPEEANEYLISHFDADQDQETMEDYILSCTEMFLDYDETKFAELWLQKSELTNDEDYKEFKARILKNKGQFKESERIFNELLDDDPYSASYWDQLSQTQFLQDDIQNSITSSEYALAIDPNDYTAIFNKANGLVRLGNYKEAINYYERYKELCPKQYKSSMSVTISHLYLGLKDPVNAKKWFDIAMKETNNRDETCAFFGMALFENDYIEKAYEMLTKHLPMVDKDWSLGYAYLARCCYELGKPEQEYQRYLKIALERSVDDCREALADIYPPDMAPEDYPKLPPLPYSRNEEQKKI</sequence>
<dbReference type="Gene3D" id="1.25.40.10">
    <property type="entry name" value="Tetratricopeptide repeat domain"/>
    <property type="match status" value="3"/>
</dbReference>
<dbReference type="PANTHER" id="PTHR12558:SF13">
    <property type="entry name" value="CELL DIVISION CYCLE PROTEIN 27 HOMOLOG"/>
    <property type="match status" value="1"/>
</dbReference>
<name>H1PZK3_9BACT</name>
<comment type="caution">
    <text evidence="3">The sequence shown here is derived from an EMBL/GenBank/DDBJ whole genome shotgun (WGS) entry which is preliminary data.</text>
</comment>
<dbReference type="InterPro" id="IPR019734">
    <property type="entry name" value="TPR_rpt"/>
</dbReference>
<dbReference type="PANTHER" id="PTHR12558">
    <property type="entry name" value="CELL DIVISION CYCLE 16,23,27"/>
    <property type="match status" value="1"/>
</dbReference>